<feature type="transmembrane region" description="Helical" evidence="1">
    <location>
        <begin position="33"/>
        <end position="54"/>
    </location>
</feature>
<accession>A0A973W2F5</accession>
<proteinExistence type="predicted"/>
<evidence type="ECO:0000256" key="1">
    <source>
        <dbReference type="SAM" id="Phobius"/>
    </source>
</evidence>
<evidence type="ECO:0000313" key="4">
    <source>
        <dbReference type="Proteomes" id="UP001432046"/>
    </source>
</evidence>
<reference evidence="3" key="3">
    <citation type="submission" date="2024-03" db="EMBL/GenBank/DDBJ databases">
        <authorList>
            <person name="Bromfield E.S.P."/>
            <person name="Cloutier S."/>
        </authorList>
    </citation>
    <scope>NUCLEOTIDE SEQUENCE</scope>
    <source>
        <strain evidence="3">5S5</strain>
    </source>
</reference>
<feature type="transmembrane region" description="Helical" evidence="1">
    <location>
        <begin position="74"/>
        <end position="96"/>
    </location>
</feature>
<dbReference type="RefSeq" id="WP_166205349.1">
    <property type="nucleotide sequence ID" value="NZ_CP088285.1"/>
</dbReference>
<keyword evidence="1" id="KW-1133">Transmembrane helix</keyword>
<keyword evidence="1" id="KW-0812">Transmembrane</keyword>
<reference evidence="3" key="2">
    <citation type="journal article" date="2021" name="Int. J. Syst. Evol. Microbiol.">
        <title>Bradyrhizobium septentrionale sp. nov. (sv. septentrionale) and Bradyrhizobium quebecense sp. nov. (sv. septentrionale) associated with legumes native to Canada possess rearranged symbiosis genes and numerous insertion sequences.</title>
        <authorList>
            <person name="Bromfield E.S.P."/>
            <person name="Cloutier S."/>
        </authorList>
    </citation>
    <scope>NUCLEOTIDE SEQUENCE</scope>
    <source>
        <strain evidence="3">5S5</strain>
    </source>
</reference>
<dbReference type="EMBL" id="CP147711">
    <property type="protein sequence ID" value="WXC84029.1"/>
    <property type="molecule type" value="Genomic_DNA"/>
</dbReference>
<dbReference type="Proteomes" id="UP001432046">
    <property type="component" value="Chromosome"/>
</dbReference>
<name>A0A973W2F5_9BRAD</name>
<keyword evidence="1" id="KW-0472">Membrane</keyword>
<evidence type="ECO:0000313" key="2">
    <source>
        <dbReference type="EMBL" id="NVI45950.1"/>
    </source>
</evidence>
<reference evidence="2" key="1">
    <citation type="submission" date="2020-06" db="EMBL/GenBank/DDBJ databases">
        <title>Whole Genome Sequence of Bradyrhizobium sp. Strain 1S1.</title>
        <authorList>
            <person name="Bromfield E.S.P."/>
            <person name="Cloutier S."/>
        </authorList>
    </citation>
    <scope>NUCLEOTIDE SEQUENCE [LARGE SCALE GENOMIC DNA]</scope>
    <source>
        <strain evidence="2">1S1</strain>
    </source>
</reference>
<feature type="transmembrane region" description="Helical" evidence="1">
    <location>
        <begin position="6"/>
        <end position="26"/>
    </location>
</feature>
<keyword evidence="4" id="KW-1185">Reference proteome</keyword>
<organism evidence="2">
    <name type="scientific">Bradyrhizobium septentrionale</name>
    <dbReference type="NCBI Taxonomy" id="1404411"/>
    <lineage>
        <taxon>Bacteria</taxon>
        <taxon>Pseudomonadati</taxon>
        <taxon>Pseudomonadota</taxon>
        <taxon>Alphaproteobacteria</taxon>
        <taxon>Hyphomicrobiales</taxon>
        <taxon>Nitrobacteraceae</taxon>
        <taxon>Bradyrhizobium</taxon>
    </lineage>
</organism>
<sequence length="102" mass="10655">MLWTATNLYIQIVAGFIGAHLVAAVVRDHAFGFWGHSAAGLIASALGGYFLQSYAATVVMGNGALNELRPADNFFLQAATGATLGGMGMLAIGMLMHRPKSD</sequence>
<dbReference type="EMBL" id="JAAOLE020000001">
    <property type="protein sequence ID" value="NVI45950.1"/>
    <property type="molecule type" value="Genomic_DNA"/>
</dbReference>
<gene>
    <name evidence="2" type="ORF">HAP48_023905</name>
    <name evidence="3" type="ORF">WDK88_21845</name>
</gene>
<dbReference type="AlphaFoldDB" id="A0A973W2F5"/>
<protein>
    <submittedName>
        <fullName evidence="2">Uncharacterized protein</fullName>
    </submittedName>
</protein>
<evidence type="ECO:0000313" key="3">
    <source>
        <dbReference type="EMBL" id="WXC84029.1"/>
    </source>
</evidence>